<dbReference type="InterPro" id="IPR052901">
    <property type="entry name" value="Bact_TGase-like"/>
</dbReference>
<evidence type="ECO:0000313" key="3">
    <source>
        <dbReference type="EMBL" id="QDU04443.1"/>
    </source>
</evidence>
<evidence type="ECO:0000256" key="1">
    <source>
        <dbReference type="SAM" id="Phobius"/>
    </source>
</evidence>
<feature type="transmembrane region" description="Helical" evidence="1">
    <location>
        <begin position="74"/>
        <end position="92"/>
    </location>
</feature>
<feature type="transmembrane region" description="Helical" evidence="1">
    <location>
        <begin position="129"/>
        <end position="145"/>
    </location>
</feature>
<feature type="transmembrane region" description="Helical" evidence="1">
    <location>
        <begin position="644"/>
        <end position="666"/>
    </location>
</feature>
<feature type="transmembrane region" description="Helical" evidence="1">
    <location>
        <begin position="104"/>
        <end position="122"/>
    </location>
</feature>
<keyword evidence="1" id="KW-0812">Transmembrane</keyword>
<dbReference type="Proteomes" id="UP000320722">
    <property type="component" value="Chromosome"/>
</dbReference>
<organism evidence="3 4">
    <name type="scientific">Gimesia chilikensis</name>
    <dbReference type="NCBI Taxonomy" id="2605989"/>
    <lineage>
        <taxon>Bacteria</taxon>
        <taxon>Pseudomonadati</taxon>
        <taxon>Planctomycetota</taxon>
        <taxon>Planctomycetia</taxon>
        <taxon>Planctomycetales</taxon>
        <taxon>Planctomycetaceae</taxon>
        <taxon>Gimesia</taxon>
    </lineage>
</organism>
<evidence type="ECO:0000313" key="4">
    <source>
        <dbReference type="Proteomes" id="UP000320722"/>
    </source>
</evidence>
<keyword evidence="1" id="KW-1133">Transmembrane helix</keyword>
<dbReference type="PANTHER" id="PTHR42736:SF1">
    <property type="entry name" value="PROTEIN-GLUTAMINE GAMMA-GLUTAMYLTRANSFERASE"/>
    <property type="match status" value="1"/>
</dbReference>
<feature type="transmembrane region" description="Helical" evidence="1">
    <location>
        <begin position="151"/>
        <end position="168"/>
    </location>
</feature>
<gene>
    <name evidence="3" type="ORF">V6x_41710</name>
</gene>
<protein>
    <submittedName>
        <fullName evidence="3">Transglutaminase-like superfamily protein</fullName>
    </submittedName>
</protein>
<name>A0A517WGR8_9PLAN</name>
<feature type="transmembrane region" description="Helical" evidence="1">
    <location>
        <begin position="12"/>
        <end position="31"/>
    </location>
</feature>
<dbReference type="InterPro" id="IPR002931">
    <property type="entry name" value="Transglutaminase-like"/>
</dbReference>
<feature type="transmembrane region" description="Helical" evidence="1">
    <location>
        <begin position="43"/>
        <end position="62"/>
    </location>
</feature>
<dbReference type="SUPFAM" id="SSF54001">
    <property type="entry name" value="Cysteine proteinases"/>
    <property type="match status" value="1"/>
</dbReference>
<sequence length="779" mass="88245">MQAERTNSAESRILHYVSIAMVLTGALALCISDSHGRYSRTWIAVNTLIEVAVAFLGAKYFLALKKRGGTESTVNLILLAVMLLSLAWEPVQRISFGTGRPFELILMFACKNTLLIMATAGCWGKYQRFAAWGSIFLMICAATTYSGPDMIALAGLELVLGFFWLFYSHWNSLKVALLPAVKKQNLGKYLLLSAIAVLLFLIVSFSGENPIVHAFKGFIPSSGGDSRGDLYARDGLGDGELLVAGKYDIRSFAPIENAPFMSSDDPSLYDIMSDTYDEPGEISKNIDRAIGLKLQDQKIEEKELPDAENINRHFSTARDQKVAEEKSSDGISSDAILHLSGRTPLHLRMETYDIFDGVNWFSEPLKTDFKKSITLKERFEKPWIVVNGKAHTLSQECRNELHVITNNHLKSNQLPAPLHLREIHIDLVDRLDLFGWYQDSIVKLERKELPRLVPMHLISHFPDQKQIQYRDARFAALSHQHKHYIALPEVPLIPKIRGLANQLVADTENDWDRIKKIEQYHREHFKQDRSVAFDGKQQLPLDEFLFESKAGPDYLIASSAALMLRSLGYSTRLVSGFYASPDDYDLKSDHTPVCADDVHFWVEVKVGPGPDDWCTIEPTAGYAVLGPPLSLYERTVEAILVATYWIGNHFVFCFITLASLIGVLLFRYQISACLITGWLRLYRPRDTRRLIFRTLWLLELRIRGQGQKRPLTMSLNQWFRQQAEHLSVNANCLAELAHYVNWAAFAPSSSDQIPSPGREQISDCCYQIINEARWVKRTP</sequence>
<feature type="domain" description="Transglutaminase-like" evidence="2">
    <location>
        <begin position="498"/>
        <end position="618"/>
    </location>
</feature>
<feature type="transmembrane region" description="Helical" evidence="1">
    <location>
        <begin position="189"/>
        <end position="207"/>
    </location>
</feature>
<dbReference type="AlphaFoldDB" id="A0A517WGR8"/>
<dbReference type="RefSeq" id="WP_197999413.1">
    <property type="nucleotide sequence ID" value="NZ_CP036347.1"/>
</dbReference>
<keyword evidence="1" id="KW-0472">Membrane</keyword>
<dbReference type="PANTHER" id="PTHR42736">
    <property type="entry name" value="PROTEIN-GLUTAMINE GAMMA-GLUTAMYLTRANSFERASE"/>
    <property type="match status" value="1"/>
</dbReference>
<proteinExistence type="predicted"/>
<dbReference type="Pfam" id="PF01841">
    <property type="entry name" value="Transglut_core"/>
    <property type="match status" value="1"/>
</dbReference>
<dbReference type="EMBL" id="CP036347">
    <property type="protein sequence ID" value="QDU04443.1"/>
    <property type="molecule type" value="Genomic_DNA"/>
</dbReference>
<dbReference type="Gene3D" id="3.10.620.30">
    <property type="match status" value="1"/>
</dbReference>
<accession>A0A517WGR8</accession>
<reference evidence="3 4" key="1">
    <citation type="submission" date="2019-02" db="EMBL/GenBank/DDBJ databases">
        <title>Deep-cultivation of Planctomycetes and their phenomic and genomic characterization uncovers novel biology.</title>
        <authorList>
            <person name="Wiegand S."/>
            <person name="Jogler M."/>
            <person name="Boedeker C."/>
            <person name="Pinto D."/>
            <person name="Vollmers J."/>
            <person name="Rivas-Marin E."/>
            <person name="Kohn T."/>
            <person name="Peeters S.H."/>
            <person name="Heuer A."/>
            <person name="Rast P."/>
            <person name="Oberbeckmann S."/>
            <person name="Bunk B."/>
            <person name="Jeske O."/>
            <person name="Meyerdierks A."/>
            <person name="Storesund J.E."/>
            <person name="Kallscheuer N."/>
            <person name="Luecker S."/>
            <person name="Lage O.M."/>
            <person name="Pohl T."/>
            <person name="Merkel B.J."/>
            <person name="Hornburger P."/>
            <person name="Mueller R.-W."/>
            <person name="Bruemmer F."/>
            <person name="Labrenz M."/>
            <person name="Spormann A.M."/>
            <person name="Op den Camp H."/>
            <person name="Overmann J."/>
            <person name="Amann R."/>
            <person name="Jetten M.S.M."/>
            <person name="Mascher T."/>
            <person name="Medema M.H."/>
            <person name="Devos D.P."/>
            <person name="Kaster A.-K."/>
            <person name="Ovreas L."/>
            <person name="Rohde M."/>
            <person name="Galperin M.Y."/>
            <person name="Jogler C."/>
        </authorList>
    </citation>
    <scope>NUCLEOTIDE SEQUENCE [LARGE SCALE GENOMIC DNA]</scope>
    <source>
        <strain evidence="3 4">V6</strain>
    </source>
</reference>
<dbReference type="InterPro" id="IPR038765">
    <property type="entry name" value="Papain-like_cys_pep_sf"/>
</dbReference>
<evidence type="ECO:0000259" key="2">
    <source>
        <dbReference type="Pfam" id="PF01841"/>
    </source>
</evidence>